<keyword evidence="1" id="KW-1133">Transmembrane helix</keyword>
<sequence>MRTFFVHGRSLLRSIASLPALIFLIFVGISCVQLAVASDGYTLPDALRRLDLRDLDTIRTSLAAVITGVFTLTIFAYTMIMNVLDRSISSYSPRLLPLILAERYHQEILGVGAGTIAHSTILLLGVAAPPEAVQPPPLAVASASFFAVSSLILFIYFIHRVSRSIHVNALLYKSYRHTASCLGEQGKRSGRLSWSESSPPTEGDVLLANRCGYLNAVDFDGLLRRGGVTEVVVRPGAFVYFGDPLFRFRSGHSAGGSLEAYYAVSENEPIDVAAVGFKHLVEVAIKAASPALNDPATSLTAIHYLVQLFELWAGVGCFNTIEIDGRTLRINAWSPQELIETTFAELRRYLSDDPWGRASIGDGLKRIERAFQAAGNQAAAATARLELARLTGQGT</sequence>
<keyword evidence="1" id="KW-0472">Membrane</keyword>
<dbReference type="OrthoDB" id="2955631at2"/>
<feature type="transmembrane region" description="Helical" evidence="1">
    <location>
        <begin position="108"/>
        <end position="127"/>
    </location>
</feature>
<dbReference type="InterPro" id="IPR018723">
    <property type="entry name" value="DUF2254_membrane"/>
</dbReference>
<proteinExistence type="predicted"/>
<evidence type="ECO:0000313" key="3">
    <source>
        <dbReference type="Proteomes" id="UP000237662"/>
    </source>
</evidence>
<organism evidence="2 3">
    <name type="scientific">Neolewinella xylanilytica</name>
    <dbReference type="NCBI Taxonomy" id="1514080"/>
    <lineage>
        <taxon>Bacteria</taxon>
        <taxon>Pseudomonadati</taxon>
        <taxon>Bacteroidota</taxon>
        <taxon>Saprospiria</taxon>
        <taxon>Saprospirales</taxon>
        <taxon>Lewinellaceae</taxon>
        <taxon>Neolewinella</taxon>
    </lineage>
</organism>
<dbReference type="RefSeq" id="WP_104420645.1">
    <property type="nucleotide sequence ID" value="NZ_PTJC01000006.1"/>
</dbReference>
<keyword evidence="1" id="KW-0812">Transmembrane</keyword>
<evidence type="ECO:0000256" key="1">
    <source>
        <dbReference type="SAM" id="Phobius"/>
    </source>
</evidence>
<keyword evidence="3" id="KW-1185">Reference proteome</keyword>
<feature type="transmembrane region" description="Helical" evidence="1">
    <location>
        <begin position="61"/>
        <end position="84"/>
    </location>
</feature>
<gene>
    <name evidence="2" type="ORF">CLV84_3113</name>
</gene>
<evidence type="ECO:0000313" key="2">
    <source>
        <dbReference type="EMBL" id="PPK86192.1"/>
    </source>
</evidence>
<dbReference type="Pfam" id="PF10011">
    <property type="entry name" value="DUF2254"/>
    <property type="match status" value="1"/>
</dbReference>
<accession>A0A2S6I4W0</accession>
<dbReference type="PROSITE" id="PS51257">
    <property type="entry name" value="PROKAR_LIPOPROTEIN"/>
    <property type="match status" value="1"/>
</dbReference>
<reference evidence="2 3" key="1">
    <citation type="submission" date="2018-02" db="EMBL/GenBank/DDBJ databases">
        <title>Genomic Encyclopedia of Archaeal and Bacterial Type Strains, Phase II (KMG-II): from individual species to whole genera.</title>
        <authorList>
            <person name="Goeker M."/>
        </authorList>
    </citation>
    <scope>NUCLEOTIDE SEQUENCE [LARGE SCALE GENOMIC DNA]</scope>
    <source>
        <strain evidence="2 3">DSM 29526</strain>
    </source>
</reference>
<dbReference type="Proteomes" id="UP000237662">
    <property type="component" value="Unassembled WGS sequence"/>
</dbReference>
<name>A0A2S6I4W0_9BACT</name>
<comment type="caution">
    <text evidence="2">The sequence shown here is derived from an EMBL/GenBank/DDBJ whole genome shotgun (WGS) entry which is preliminary data.</text>
</comment>
<dbReference type="AlphaFoldDB" id="A0A2S6I4W0"/>
<dbReference type="EMBL" id="PTJC01000006">
    <property type="protein sequence ID" value="PPK86192.1"/>
    <property type="molecule type" value="Genomic_DNA"/>
</dbReference>
<protein>
    <submittedName>
        <fullName evidence="2">Putative membrane protein</fullName>
    </submittedName>
</protein>
<feature type="transmembrane region" description="Helical" evidence="1">
    <location>
        <begin position="139"/>
        <end position="158"/>
    </location>
</feature>